<accession>A0A1I7WL70</accession>
<organism evidence="1 2">
    <name type="scientific">Heterorhabditis bacteriophora</name>
    <name type="common">Entomopathogenic nematode worm</name>
    <dbReference type="NCBI Taxonomy" id="37862"/>
    <lineage>
        <taxon>Eukaryota</taxon>
        <taxon>Metazoa</taxon>
        <taxon>Ecdysozoa</taxon>
        <taxon>Nematoda</taxon>
        <taxon>Chromadorea</taxon>
        <taxon>Rhabditida</taxon>
        <taxon>Rhabditina</taxon>
        <taxon>Rhabditomorpha</taxon>
        <taxon>Strongyloidea</taxon>
        <taxon>Heterorhabditidae</taxon>
        <taxon>Heterorhabditis</taxon>
    </lineage>
</organism>
<sequence>MHESIFCMLFGVAVRGLRCNRFWREPACYSAYS</sequence>
<proteinExistence type="predicted"/>
<evidence type="ECO:0000313" key="2">
    <source>
        <dbReference type="WBParaSite" id="Hba_05887"/>
    </source>
</evidence>
<name>A0A1I7WL70_HETBA</name>
<dbReference type="AlphaFoldDB" id="A0A1I7WL70"/>
<reference evidence="2" key="1">
    <citation type="submission" date="2016-11" db="UniProtKB">
        <authorList>
            <consortium name="WormBaseParasite"/>
        </authorList>
    </citation>
    <scope>IDENTIFICATION</scope>
</reference>
<keyword evidence="1" id="KW-1185">Reference proteome</keyword>
<protein>
    <submittedName>
        <fullName evidence="2">Uncharacterized protein</fullName>
    </submittedName>
</protein>
<evidence type="ECO:0000313" key="1">
    <source>
        <dbReference type="Proteomes" id="UP000095283"/>
    </source>
</evidence>
<dbReference type="WBParaSite" id="Hba_05887">
    <property type="protein sequence ID" value="Hba_05887"/>
    <property type="gene ID" value="Hba_05887"/>
</dbReference>
<dbReference type="Proteomes" id="UP000095283">
    <property type="component" value="Unplaced"/>
</dbReference>